<dbReference type="InterPro" id="IPR044886">
    <property type="entry name" value="FLCN_DENN_C_sf"/>
</dbReference>
<evidence type="ECO:0000313" key="2">
    <source>
        <dbReference type="EMBL" id="CAG9561426.1"/>
    </source>
</evidence>
<dbReference type="Proteomes" id="UP000789524">
    <property type="component" value="Unassembled WGS sequence"/>
</dbReference>
<name>A0A8J2VR63_9NEOP</name>
<dbReference type="GO" id="GO:0005096">
    <property type="term" value="F:GTPase activator activity"/>
    <property type="evidence" value="ECO:0007669"/>
    <property type="project" value="InterPro"/>
</dbReference>
<protein>
    <submittedName>
        <fullName evidence="2">(African queen) hypothetical protein</fullName>
    </submittedName>
</protein>
<dbReference type="PROSITE" id="PS51834">
    <property type="entry name" value="DENN_FLCN_SMCR8"/>
    <property type="match status" value="1"/>
</dbReference>
<dbReference type="AlphaFoldDB" id="A0A8J2VR63"/>
<evidence type="ECO:0000313" key="3">
    <source>
        <dbReference type="Proteomes" id="UP000789524"/>
    </source>
</evidence>
<keyword evidence="3" id="KW-1185">Reference proteome</keyword>
<dbReference type="InterPro" id="IPR021713">
    <property type="entry name" value="Folliculin"/>
</dbReference>
<evidence type="ECO:0000259" key="1">
    <source>
        <dbReference type="PROSITE" id="PS51834"/>
    </source>
</evidence>
<dbReference type="OrthoDB" id="5599713at2759"/>
<dbReference type="EMBL" id="CAKASE010000046">
    <property type="protein sequence ID" value="CAG9561426.1"/>
    <property type="molecule type" value="Genomic_DNA"/>
</dbReference>
<dbReference type="Gene3D" id="1.10.10.1730">
    <property type="entry name" value="Folliculin"/>
    <property type="match status" value="1"/>
</dbReference>
<dbReference type="InterPro" id="IPR037520">
    <property type="entry name" value="Folliculin/SMCR8_longin"/>
</dbReference>
<organism evidence="2 3">
    <name type="scientific">Danaus chrysippus</name>
    <name type="common">African queen</name>
    <dbReference type="NCBI Taxonomy" id="151541"/>
    <lineage>
        <taxon>Eukaryota</taxon>
        <taxon>Metazoa</taxon>
        <taxon>Ecdysozoa</taxon>
        <taxon>Arthropoda</taxon>
        <taxon>Hexapoda</taxon>
        <taxon>Insecta</taxon>
        <taxon>Pterygota</taxon>
        <taxon>Neoptera</taxon>
        <taxon>Endopterygota</taxon>
        <taxon>Lepidoptera</taxon>
        <taxon>Glossata</taxon>
        <taxon>Ditrysia</taxon>
        <taxon>Papilionoidea</taxon>
        <taxon>Nymphalidae</taxon>
        <taxon>Danainae</taxon>
        <taxon>Danaini</taxon>
        <taxon>Danaina</taxon>
        <taxon>Danaus</taxon>
        <taxon>Anosia</taxon>
    </lineage>
</organism>
<dbReference type="GO" id="GO:0005829">
    <property type="term" value="C:cytosol"/>
    <property type="evidence" value="ECO:0007669"/>
    <property type="project" value="TreeGrafter"/>
</dbReference>
<sequence length="274" mass="30809">MNAIVGFCHFCEAHGPRPVFCTYTTEDEQHTIEASKNAVQCNGCTSIGSETVLISRDGDTIFCSRESVPNPEVTSFLRQAALRSITCEVNWSKEGGVVYFSDTQGDVLSSTFQLKDTRSRGLKRLFSIVVLMKDKMLLLNITPVLSEHMQKIAKELQTLANEVYEQEQSICSQRALRLKTGKHEFGQSRSLIQLTGPTLMRRIEIAMDNTKLTDTVLDQHIKSLQLEWLGIANTIKMAKTNSGKSDAIKKLKVVLGVMQQDEVLVNYWLYMFCS</sequence>
<dbReference type="GO" id="GO:1904263">
    <property type="term" value="P:positive regulation of TORC1 signaling"/>
    <property type="evidence" value="ECO:0007669"/>
    <property type="project" value="TreeGrafter"/>
</dbReference>
<dbReference type="Pfam" id="PF11704">
    <property type="entry name" value="Folliculin"/>
    <property type="match status" value="1"/>
</dbReference>
<comment type="caution">
    <text evidence="2">The sequence shown here is derived from an EMBL/GenBank/DDBJ whole genome shotgun (WGS) entry which is preliminary data.</text>
</comment>
<dbReference type="InterPro" id="IPR037521">
    <property type="entry name" value="FLCN/SMCR8_DENN"/>
</dbReference>
<feature type="domain" description="UDENN FLCN/SMCR8-type" evidence="1">
    <location>
        <begin position="43"/>
        <end position="274"/>
    </location>
</feature>
<dbReference type="PANTHER" id="PTHR31441:SF2">
    <property type="entry name" value="FOLLICULIN"/>
    <property type="match status" value="1"/>
</dbReference>
<gene>
    <name evidence="2" type="ORF">DCHRY22_LOCUS2936</name>
</gene>
<dbReference type="PANTHER" id="PTHR31441">
    <property type="entry name" value="FOLLICULIN FAMILY MEMBER"/>
    <property type="match status" value="1"/>
</dbReference>
<proteinExistence type="predicted"/>
<reference evidence="2" key="1">
    <citation type="submission" date="2021-09" db="EMBL/GenBank/DDBJ databases">
        <authorList>
            <person name="Martin H S."/>
        </authorList>
    </citation>
    <scope>NUCLEOTIDE SEQUENCE</scope>
</reference>
<dbReference type="GO" id="GO:0000122">
    <property type="term" value="P:negative regulation of transcription by RNA polymerase II"/>
    <property type="evidence" value="ECO:0007669"/>
    <property type="project" value="TreeGrafter"/>
</dbReference>
<accession>A0A8J2VR63</accession>